<dbReference type="Pfam" id="PF00586">
    <property type="entry name" value="AIRS"/>
    <property type="match status" value="1"/>
</dbReference>
<dbReference type="InterPro" id="IPR016188">
    <property type="entry name" value="PurM-like_N"/>
</dbReference>
<dbReference type="PANTHER" id="PTHR30303:SF0">
    <property type="entry name" value="CARBAMOYL DEHYDRATASE HYPE"/>
    <property type="match status" value="1"/>
</dbReference>
<dbReference type="Gene3D" id="3.30.1330.10">
    <property type="entry name" value="PurM-like, N-terminal domain"/>
    <property type="match status" value="1"/>
</dbReference>
<dbReference type="EMBL" id="ANOG01000538">
    <property type="protein sequence ID" value="EMI19361.1"/>
    <property type="molecule type" value="Genomic_DNA"/>
</dbReference>
<dbReference type="SUPFAM" id="SSF55326">
    <property type="entry name" value="PurM N-terminal domain-like"/>
    <property type="match status" value="1"/>
</dbReference>
<evidence type="ECO:0000313" key="3">
    <source>
        <dbReference type="Proteomes" id="UP000011991"/>
    </source>
</evidence>
<dbReference type="InterPro" id="IPR036676">
    <property type="entry name" value="PurM-like_C_sf"/>
</dbReference>
<dbReference type="SUPFAM" id="SSF56042">
    <property type="entry name" value="PurM C-terminal domain-like"/>
    <property type="match status" value="1"/>
</dbReference>
<dbReference type="OrthoDB" id="9801934at2"/>
<reference evidence="2 3" key="1">
    <citation type="journal article" date="2013" name="Mar. Genomics">
        <title>Expression of sulfatases in Rhodopirellula baltica and the diversity of sulfatases in the genus Rhodopirellula.</title>
        <authorList>
            <person name="Wegner C.E."/>
            <person name="Richter-Heitmann T."/>
            <person name="Klindworth A."/>
            <person name="Klockow C."/>
            <person name="Richter M."/>
            <person name="Achstetter T."/>
            <person name="Glockner F.O."/>
            <person name="Harder J."/>
        </authorList>
    </citation>
    <scope>NUCLEOTIDE SEQUENCE [LARGE SCALE GENOMIC DNA]</scope>
    <source>
        <strain evidence="2 3">SM1</strain>
    </source>
</reference>
<feature type="domain" description="PurM-like N-terminal" evidence="1">
    <location>
        <begin position="72"/>
        <end position="176"/>
    </location>
</feature>
<keyword evidence="3" id="KW-1185">Reference proteome</keyword>
<name>M5RJK5_9BACT</name>
<dbReference type="AlphaFoldDB" id="M5RJK5"/>
<dbReference type="RefSeq" id="WP_008698859.1">
    <property type="nucleotide sequence ID" value="NZ_ANOG01000538.1"/>
</dbReference>
<protein>
    <submittedName>
        <fullName evidence="2">Hydrogenase expression/formation protein HypE</fullName>
    </submittedName>
</protein>
<organism evidence="2 3">
    <name type="scientific">Rhodopirellula maiorica SM1</name>
    <dbReference type="NCBI Taxonomy" id="1265738"/>
    <lineage>
        <taxon>Bacteria</taxon>
        <taxon>Pseudomonadati</taxon>
        <taxon>Planctomycetota</taxon>
        <taxon>Planctomycetia</taxon>
        <taxon>Pirellulales</taxon>
        <taxon>Pirellulaceae</taxon>
        <taxon>Novipirellula</taxon>
    </lineage>
</organism>
<dbReference type="Proteomes" id="UP000011991">
    <property type="component" value="Unassembled WGS sequence"/>
</dbReference>
<feature type="non-terminal residue" evidence="2">
    <location>
        <position position="213"/>
    </location>
</feature>
<dbReference type="PANTHER" id="PTHR30303">
    <property type="entry name" value="HYDROGENASE ISOENZYMES FORMATION PROTEIN HYPE"/>
    <property type="match status" value="1"/>
</dbReference>
<accession>M5RJK5</accession>
<gene>
    <name evidence="2" type="ORF">RMSM_03748</name>
</gene>
<dbReference type="NCBIfam" id="TIGR02124">
    <property type="entry name" value="hypE"/>
    <property type="match status" value="1"/>
</dbReference>
<dbReference type="InterPro" id="IPR036921">
    <property type="entry name" value="PurM-like_N_sf"/>
</dbReference>
<evidence type="ECO:0000259" key="1">
    <source>
        <dbReference type="Pfam" id="PF00586"/>
    </source>
</evidence>
<dbReference type="GO" id="GO:0051604">
    <property type="term" value="P:protein maturation"/>
    <property type="evidence" value="ECO:0007669"/>
    <property type="project" value="TreeGrafter"/>
</dbReference>
<comment type="caution">
    <text evidence="2">The sequence shown here is derived from an EMBL/GenBank/DDBJ whole genome shotgun (WGS) entry which is preliminary data.</text>
</comment>
<proteinExistence type="predicted"/>
<evidence type="ECO:0000313" key="2">
    <source>
        <dbReference type="EMBL" id="EMI19361.1"/>
    </source>
</evidence>
<sequence length="213" mass="22340">MSHVANFDHMTCPSPRSQYERVLLGHGSGGKLSAELIQRFFLAELGNEVLSSLEDAATLSLESHDSPADKRSSGSRIAFTTDAFVIKPLFFPGGDIGKLAVHGTVNDLAVAGATPLYLAAAFILEEGFETESLRRIVVSMREACSESGVTLVTGDTKVVDRGKGDGVFITTTGIGLHASGGELSIHNARPGDQIIVSGTIGDHGVAIMSTREG</sequence>
<dbReference type="Gene3D" id="3.90.650.10">
    <property type="entry name" value="PurM-like C-terminal domain"/>
    <property type="match status" value="1"/>
</dbReference>
<dbReference type="InterPro" id="IPR011854">
    <property type="entry name" value="HypE"/>
</dbReference>